<protein>
    <submittedName>
        <fullName evidence="5">S-adenosyl-L-methionine (SAM)-dependent methyltransferase PhcB</fullName>
    </submittedName>
</protein>
<accession>A0A0N0MD96</accession>
<comment type="caution">
    <text evidence="5">The sequence shown here is derived from an EMBL/GenBank/DDBJ whole genome shotgun (WGS) entry which is preliminary data.</text>
</comment>
<dbReference type="EMBL" id="JUFX02000268">
    <property type="protein sequence ID" value="KPH85016.1"/>
    <property type="molecule type" value="Genomic_DNA"/>
</dbReference>
<organism evidence="5 6">
    <name type="scientific">Komagataeibacter intermedius AF2</name>
    <dbReference type="NCBI Taxonomy" id="1458464"/>
    <lineage>
        <taxon>Bacteria</taxon>
        <taxon>Pseudomonadati</taxon>
        <taxon>Pseudomonadota</taxon>
        <taxon>Alphaproteobacteria</taxon>
        <taxon>Acetobacterales</taxon>
        <taxon>Acetobacteraceae</taxon>
        <taxon>Komagataeibacter</taxon>
    </lineage>
</organism>
<dbReference type="InterPro" id="IPR051052">
    <property type="entry name" value="Diverse_substrate_MTase"/>
</dbReference>
<dbReference type="RefSeq" id="WP_039732328.1">
    <property type="nucleotide sequence ID" value="NZ_JUFX02000268.1"/>
</dbReference>
<dbReference type="AlphaFoldDB" id="A0A0N0MD96"/>
<evidence type="ECO:0000313" key="5">
    <source>
        <dbReference type="EMBL" id="KPH85016.1"/>
    </source>
</evidence>
<dbReference type="InterPro" id="IPR013216">
    <property type="entry name" value="Methyltransf_11"/>
</dbReference>
<keyword evidence="2 5" id="KW-0489">Methyltransferase</keyword>
<evidence type="ECO:0000256" key="1">
    <source>
        <dbReference type="ARBA" id="ARBA00008361"/>
    </source>
</evidence>
<reference evidence="5 6" key="1">
    <citation type="submission" date="2015-07" db="EMBL/GenBank/DDBJ databases">
        <title>Draft Genome Sequence of Komagataeibacter intermedius Strain AF2, Isolated from Kombucha Tea.</title>
        <authorList>
            <person name="Santos R.A."/>
            <person name="Berretta A.A."/>
            <person name="Barud H.S."/>
            <person name="Ribeiro S.J."/>
            <person name="Gonzalez-Garcia L.N."/>
            <person name="Zucchi T.D."/>
            <person name="Goldman G.H."/>
            <person name="Riano-Pachon D.M."/>
        </authorList>
    </citation>
    <scope>NUCLEOTIDE SEQUENCE [LARGE SCALE GENOMIC DNA]</scope>
    <source>
        <strain evidence="5 6">AF2</strain>
    </source>
</reference>
<evidence type="ECO:0000256" key="2">
    <source>
        <dbReference type="ARBA" id="ARBA00022603"/>
    </source>
</evidence>
<dbReference type="GO" id="GO:0032259">
    <property type="term" value="P:methylation"/>
    <property type="evidence" value="ECO:0007669"/>
    <property type="project" value="UniProtKB-KW"/>
</dbReference>
<dbReference type="InterPro" id="IPR029063">
    <property type="entry name" value="SAM-dependent_MTases_sf"/>
</dbReference>
<evidence type="ECO:0000313" key="6">
    <source>
        <dbReference type="Proteomes" id="UP000031553"/>
    </source>
</evidence>
<sequence>MTDSYAARHYGDRAQDYVVSTVHGQGSDLDRIEHLVAGKDLRRVLDLGCGGGHVTYRLAPHVEEVVACDVTAPMLEPVAQEAARQGLDNVTTLQAPAEELPFKSGTFDAAFCRFTTHHWSDALAGLREARRVLAPSGMALFIDVTAPSLALLDSWLQSMELLRDISHVRNYSSAEWTAFLGQAGFALEAFQTRRLRMDFASWVARTKTPTERVMAIRSLQQAAPEEVKRYFGIEPDGSFMIDVGSFQVAPL</sequence>
<dbReference type="PANTHER" id="PTHR44942:SF4">
    <property type="entry name" value="METHYLTRANSFERASE TYPE 11 DOMAIN-CONTAINING PROTEIN"/>
    <property type="match status" value="1"/>
</dbReference>
<keyword evidence="3 5" id="KW-0808">Transferase</keyword>
<dbReference type="CDD" id="cd02440">
    <property type="entry name" value="AdoMet_MTases"/>
    <property type="match status" value="1"/>
</dbReference>
<dbReference type="Gene3D" id="3.40.50.150">
    <property type="entry name" value="Vaccinia Virus protein VP39"/>
    <property type="match status" value="1"/>
</dbReference>
<dbReference type="OrthoDB" id="9787738at2"/>
<name>A0A0N0MD96_9PROT</name>
<proteinExistence type="inferred from homology"/>
<dbReference type="SUPFAM" id="SSF53335">
    <property type="entry name" value="S-adenosyl-L-methionine-dependent methyltransferases"/>
    <property type="match status" value="1"/>
</dbReference>
<dbReference type="Proteomes" id="UP000031553">
    <property type="component" value="Unassembled WGS sequence"/>
</dbReference>
<evidence type="ECO:0000256" key="3">
    <source>
        <dbReference type="ARBA" id="ARBA00022679"/>
    </source>
</evidence>
<dbReference type="PANTHER" id="PTHR44942">
    <property type="entry name" value="METHYLTRANSF_11 DOMAIN-CONTAINING PROTEIN"/>
    <property type="match status" value="1"/>
</dbReference>
<dbReference type="GO" id="GO:0008757">
    <property type="term" value="F:S-adenosylmethionine-dependent methyltransferase activity"/>
    <property type="evidence" value="ECO:0007669"/>
    <property type="project" value="InterPro"/>
</dbReference>
<feature type="domain" description="Methyltransferase type 11" evidence="4">
    <location>
        <begin position="45"/>
        <end position="141"/>
    </location>
</feature>
<evidence type="ECO:0000259" key="4">
    <source>
        <dbReference type="Pfam" id="PF08241"/>
    </source>
</evidence>
<comment type="similarity">
    <text evidence="1">Belongs to the methyltransferase superfamily.</text>
</comment>
<gene>
    <name evidence="5" type="ORF">GLUCOINTEAF2_0203642</name>
</gene>
<dbReference type="Pfam" id="PF08241">
    <property type="entry name" value="Methyltransf_11"/>
    <property type="match status" value="1"/>
</dbReference>